<sequence length="429" mass="49511">MGCVCEKSKRVQPEPTQIEVHPCETAQPQSQPVKQTSLKKLKIPQKKKKVRETQKLVKSTNEDGVKMINDYIFDEFLGEGAFGKVKLAFKRSSGQKYAIKIMRKSKLRRQREYIKDAKGNMVIKDALQDVRREIAIMKKLRHKNLIQLFEVIDNPNNDKLFMVLEFAEGGQVIEWDDDECKFYQVNETVVLDEPLLNQIFRDCIKGLNYLHKNGVVHRDLKPQNVLLTDNKTAKIADFGVSTMVGSKNDVLDNTQGTYYFMPPEACDKDKVKDGYSGKAADIWALGITFFAFVYLDVPFTGSSIPEILHNISHNQITFPERNDISDGLKEFLQFILQKDPKDRPKIPEIAKHPWLNAQNMNLWDEINKEEQTDMEIAQTDIDNAYSLSSIMMIKNWAFKWRTTSNLKKITNIQQTQTQTQQINSEQIIK</sequence>
<dbReference type="GO" id="GO:0004674">
    <property type="term" value="F:protein serine/threonine kinase activity"/>
    <property type="evidence" value="ECO:0007669"/>
    <property type="project" value="UniProtKB-KW"/>
</dbReference>
<evidence type="ECO:0000256" key="3">
    <source>
        <dbReference type="PROSITE-ProRule" id="PRU10141"/>
    </source>
</evidence>
<dbReference type="InterPro" id="IPR008271">
    <property type="entry name" value="Ser/Thr_kinase_AS"/>
</dbReference>
<evidence type="ECO:0000256" key="2">
    <source>
        <dbReference type="ARBA" id="ARBA00022840"/>
    </source>
</evidence>
<feature type="region of interest" description="Disordered" evidence="5">
    <location>
        <begin position="15"/>
        <end position="41"/>
    </location>
</feature>
<feature type="binding site" evidence="3">
    <location>
        <position position="100"/>
    </location>
    <ligand>
        <name>ATP</name>
        <dbReference type="ChEBI" id="CHEBI:30616"/>
    </ligand>
</feature>
<evidence type="ECO:0000256" key="4">
    <source>
        <dbReference type="RuleBase" id="RU000304"/>
    </source>
</evidence>
<gene>
    <name evidence="7" type="ORF">POCTA_138.1.T0500236</name>
</gene>
<keyword evidence="4" id="KW-0808">Transferase</keyword>
<evidence type="ECO:0000313" key="8">
    <source>
        <dbReference type="Proteomes" id="UP000683925"/>
    </source>
</evidence>
<proteinExistence type="inferred from homology"/>
<feature type="compositionally biased region" description="Polar residues" evidence="5">
    <location>
        <begin position="26"/>
        <end position="36"/>
    </location>
</feature>
<dbReference type="PROSITE" id="PS00108">
    <property type="entry name" value="PROTEIN_KINASE_ST"/>
    <property type="match status" value="1"/>
</dbReference>
<dbReference type="EMBL" id="CAJJDP010000050">
    <property type="protein sequence ID" value="CAD8167745.1"/>
    <property type="molecule type" value="Genomic_DNA"/>
</dbReference>
<dbReference type="InterPro" id="IPR017441">
    <property type="entry name" value="Protein_kinase_ATP_BS"/>
</dbReference>
<dbReference type="PANTHER" id="PTHR24346:SF77">
    <property type="entry name" value="SERINE THREONINE PROTEIN KINASE"/>
    <property type="match status" value="1"/>
</dbReference>
<dbReference type="FunFam" id="1.10.510.10:FF:001580">
    <property type="entry name" value="Uncharacterized protein"/>
    <property type="match status" value="1"/>
</dbReference>
<dbReference type="PANTHER" id="PTHR24346">
    <property type="entry name" value="MAP/MICROTUBULE AFFINITY-REGULATING KINASE"/>
    <property type="match status" value="1"/>
</dbReference>
<comment type="similarity">
    <text evidence="4">Belongs to the protein kinase superfamily.</text>
</comment>
<dbReference type="CDD" id="cd14008">
    <property type="entry name" value="STKc_LKB1_CaMKK"/>
    <property type="match status" value="1"/>
</dbReference>
<keyword evidence="4" id="KW-0418">Kinase</keyword>
<dbReference type="Proteomes" id="UP000683925">
    <property type="component" value="Unassembled WGS sequence"/>
</dbReference>
<dbReference type="OrthoDB" id="68483at2759"/>
<keyword evidence="1 3" id="KW-0547">Nucleotide-binding</keyword>
<organism evidence="7 8">
    <name type="scientific">Paramecium octaurelia</name>
    <dbReference type="NCBI Taxonomy" id="43137"/>
    <lineage>
        <taxon>Eukaryota</taxon>
        <taxon>Sar</taxon>
        <taxon>Alveolata</taxon>
        <taxon>Ciliophora</taxon>
        <taxon>Intramacronucleata</taxon>
        <taxon>Oligohymenophorea</taxon>
        <taxon>Peniculida</taxon>
        <taxon>Parameciidae</taxon>
        <taxon>Paramecium</taxon>
    </lineage>
</organism>
<evidence type="ECO:0000256" key="1">
    <source>
        <dbReference type="ARBA" id="ARBA00022741"/>
    </source>
</evidence>
<accession>A0A8S1UT71</accession>
<protein>
    <recommendedName>
        <fullName evidence="6">Protein kinase domain-containing protein</fullName>
    </recommendedName>
</protein>
<dbReference type="GO" id="GO:0035556">
    <property type="term" value="P:intracellular signal transduction"/>
    <property type="evidence" value="ECO:0007669"/>
    <property type="project" value="TreeGrafter"/>
</dbReference>
<feature type="domain" description="Protein kinase" evidence="6">
    <location>
        <begin position="71"/>
        <end position="355"/>
    </location>
</feature>
<dbReference type="GO" id="GO:0005737">
    <property type="term" value="C:cytoplasm"/>
    <property type="evidence" value="ECO:0007669"/>
    <property type="project" value="TreeGrafter"/>
</dbReference>
<dbReference type="FunFam" id="3.30.200.20:FF:001152">
    <property type="entry name" value="Uncharacterized protein"/>
    <property type="match status" value="1"/>
</dbReference>
<keyword evidence="8" id="KW-1185">Reference proteome</keyword>
<keyword evidence="2 3" id="KW-0067">ATP-binding</keyword>
<dbReference type="SMART" id="SM00220">
    <property type="entry name" value="S_TKc"/>
    <property type="match status" value="1"/>
</dbReference>
<dbReference type="GO" id="GO:0005524">
    <property type="term" value="F:ATP binding"/>
    <property type="evidence" value="ECO:0007669"/>
    <property type="project" value="UniProtKB-UniRule"/>
</dbReference>
<reference evidence="7" key="1">
    <citation type="submission" date="2021-01" db="EMBL/GenBank/DDBJ databases">
        <authorList>
            <consortium name="Genoscope - CEA"/>
            <person name="William W."/>
        </authorList>
    </citation>
    <scope>NUCLEOTIDE SEQUENCE</scope>
</reference>
<evidence type="ECO:0000256" key="5">
    <source>
        <dbReference type="SAM" id="MobiDB-lite"/>
    </source>
</evidence>
<dbReference type="AlphaFoldDB" id="A0A8S1UT71"/>
<evidence type="ECO:0000313" key="7">
    <source>
        <dbReference type="EMBL" id="CAD8167745.1"/>
    </source>
</evidence>
<evidence type="ECO:0000259" key="6">
    <source>
        <dbReference type="PROSITE" id="PS50011"/>
    </source>
</evidence>
<dbReference type="OMA" id="VTNTVHR"/>
<dbReference type="PROSITE" id="PS00107">
    <property type="entry name" value="PROTEIN_KINASE_ATP"/>
    <property type="match status" value="1"/>
</dbReference>
<dbReference type="Pfam" id="PF00069">
    <property type="entry name" value="Pkinase"/>
    <property type="match status" value="1"/>
</dbReference>
<keyword evidence="4" id="KW-0723">Serine/threonine-protein kinase</keyword>
<dbReference type="PROSITE" id="PS50011">
    <property type="entry name" value="PROTEIN_KINASE_DOM"/>
    <property type="match status" value="1"/>
</dbReference>
<comment type="caution">
    <text evidence="7">The sequence shown here is derived from an EMBL/GenBank/DDBJ whole genome shotgun (WGS) entry which is preliminary data.</text>
</comment>
<name>A0A8S1UT71_PAROT</name>
<dbReference type="InterPro" id="IPR000719">
    <property type="entry name" value="Prot_kinase_dom"/>
</dbReference>